<feature type="transmembrane region" description="Helical" evidence="8">
    <location>
        <begin position="330"/>
        <end position="353"/>
    </location>
</feature>
<evidence type="ECO:0000313" key="9">
    <source>
        <dbReference type="EMBL" id="KPJ20523.1"/>
    </source>
</evidence>
<feature type="region of interest" description="Disordered" evidence="7">
    <location>
        <begin position="411"/>
        <end position="435"/>
    </location>
</feature>
<feature type="transmembrane region" description="Helical" evidence="8">
    <location>
        <begin position="85"/>
        <end position="110"/>
    </location>
</feature>
<feature type="transmembrane region" description="Helical" evidence="8">
    <location>
        <begin position="122"/>
        <end position="141"/>
    </location>
</feature>
<keyword evidence="10" id="KW-1185">Reference proteome</keyword>
<keyword evidence="2" id="KW-0813">Transport</keyword>
<evidence type="ECO:0000256" key="3">
    <source>
        <dbReference type="ARBA" id="ARBA00022692"/>
    </source>
</evidence>
<dbReference type="PANTHER" id="PTHR11662">
    <property type="entry name" value="SOLUTE CARRIER FAMILY 17"/>
    <property type="match status" value="1"/>
</dbReference>
<keyword evidence="5 8" id="KW-1133">Transmembrane helix</keyword>
<dbReference type="FunFam" id="1.20.1250.20:FF:000003">
    <property type="entry name" value="Solute carrier family 17 member 3"/>
    <property type="match status" value="2"/>
</dbReference>
<dbReference type="InParanoid" id="A0A0N1IHC6"/>
<dbReference type="InterPro" id="IPR036259">
    <property type="entry name" value="MFS_trans_sf"/>
</dbReference>
<dbReference type="GO" id="GO:0016020">
    <property type="term" value="C:membrane"/>
    <property type="evidence" value="ECO:0007669"/>
    <property type="project" value="UniProtKB-SubCell"/>
</dbReference>
<dbReference type="AlphaFoldDB" id="A0A0N1IHC6"/>
<evidence type="ECO:0000256" key="2">
    <source>
        <dbReference type="ARBA" id="ARBA00022448"/>
    </source>
</evidence>
<feature type="transmembrane region" description="Helical" evidence="8">
    <location>
        <begin position="365"/>
        <end position="386"/>
    </location>
</feature>
<organism evidence="9 10">
    <name type="scientific">Papilio machaon</name>
    <name type="common">Old World swallowtail butterfly</name>
    <dbReference type="NCBI Taxonomy" id="76193"/>
    <lineage>
        <taxon>Eukaryota</taxon>
        <taxon>Metazoa</taxon>
        <taxon>Ecdysozoa</taxon>
        <taxon>Arthropoda</taxon>
        <taxon>Hexapoda</taxon>
        <taxon>Insecta</taxon>
        <taxon>Pterygota</taxon>
        <taxon>Neoptera</taxon>
        <taxon>Endopterygota</taxon>
        <taxon>Lepidoptera</taxon>
        <taxon>Glossata</taxon>
        <taxon>Ditrysia</taxon>
        <taxon>Papilionoidea</taxon>
        <taxon>Papilionidae</taxon>
        <taxon>Papilioninae</taxon>
        <taxon>Papilio</taxon>
    </lineage>
</organism>
<keyword evidence="6 8" id="KW-0472">Membrane</keyword>
<dbReference type="GO" id="GO:0006820">
    <property type="term" value="P:monoatomic anion transport"/>
    <property type="evidence" value="ECO:0007669"/>
    <property type="project" value="TreeGrafter"/>
</dbReference>
<gene>
    <name evidence="9" type="ORF">RR48_00910</name>
</gene>
<dbReference type="Gene3D" id="1.20.1250.20">
    <property type="entry name" value="MFS general substrate transporter like domains"/>
    <property type="match status" value="2"/>
</dbReference>
<evidence type="ECO:0000256" key="1">
    <source>
        <dbReference type="ARBA" id="ARBA00004141"/>
    </source>
</evidence>
<dbReference type="PANTHER" id="PTHR11662:SF415">
    <property type="entry name" value="AT30085P-RELATED"/>
    <property type="match status" value="1"/>
</dbReference>
<dbReference type="Pfam" id="PF07690">
    <property type="entry name" value="MFS_1"/>
    <property type="match status" value="2"/>
</dbReference>
<proteinExistence type="predicted"/>
<feature type="transmembrane region" description="Helical" evidence="8">
    <location>
        <begin position="299"/>
        <end position="318"/>
    </location>
</feature>
<keyword evidence="4" id="KW-0769">Symport</keyword>
<evidence type="ECO:0000256" key="5">
    <source>
        <dbReference type="ARBA" id="ARBA00022989"/>
    </source>
</evidence>
<feature type="transmembrane region" description="Helical" evidence="8">
    <location>
        <begin position="241"/>
        <end position="262"/>
    </location>
</feature>
<feature type="non-terminal residue" evidence="9">
    <location>
        <position position="1"/>
    </location>
</feature>
<evidence type="ECO:0000256" key="4">
    <source>
        <dbReference type="ARBA" id="ARBA00022847"/>
    </source>
</evidence>
<comment type="subcellular location">
    <subcellularLocation>
        <location evidence="1">Membrane</location>
        <topology evidence="1">Multi-pass membrane protein</topology>
    </subcellularLocation>
</comment>
<reference evidence="9 10" key="1">
    <citation type="journal article" date="2015" name="Nat. Commun.">
        <title>Outbred genome sequencing and CRISPR/Cas9 gene editing in butterflies.</title>
        <authorList>
            <person name="Li X."/>
            <person name="Fan D."/>
            <person name="Zhang W."/>
            <person name="Liu G."/>
            <person name="Zhang L."/>
            <person name="Zhao L."/>
            <person name="Fang X."/>
            <person name="Chen L."/>
            <person name="Dong Y."/>
            <person name="Chen Y."/>
            <person name="Ding Y."/>
            <person name="Zhao R."/>
            <person name="Feng M."/>
            <person name="Zhu Y."/>
            <person name="Feng Y."/>
            <person name="Jiang X."/>
            <person name="Zhu D."/>
            <person name="Xiang H."/>
            <person name="Feng X."/>
            <person name="Li S."/>
            <person name="Wang J."/>
            <person name="Zhang G."/>
            <person name="Kronforst M.R."/>
            <person name="Wang W."/>
        </authorList>
    </citation>
    <scope>NUCLEOTIDE SEQUENCE [LARGE SCALE GENOMIC DNA]</scope>
    <source>
        <strain evidence="9">Ya'a_city_454_Pm</strain>
        <tissue evidence="9">Whole body</tissue>
    </source>
</reference>
<protein>
    <recommendedName>
        <fullName evidence="11">Inorganic phosphate cotransporter</fullName>
    </recommendedName>
</protein>
<evidence type="ECO:0008006" key="11">
    <source>
        <dbReference type="Google" id="ProtNLM"/>
    </source>
</evidence>
<evidence type="ECO:0000256" key="6">
    <source>
        <dbReference type="ARBA" id="ARBA00023136"/>
    </source>
</evidence>
<dbReference type="InterPro" id="IPR011701">
    <property type="entry name" value="MFS"/>
</dbReference>
<feature type="transmembrane region" description="Helical" evidence="8">
    <location>
        <begin position="274"/>
        <end position="293"/>
    </location>
</feature>
<feature type="transmembrane region" description="Helical" evidence="8">
    <location>
        <begin position="46"/>
        <end position="65"/>
    </location>
</feature>
<sequence>CYSTPNTHPYISDKEKKFLNENVTSLIHSQKADLDPVPWKALVRSVPLWSLIIAAIGHDWGYFTMVTDLPKYMTDVLKFNIKSAGLLSALPYVAMWIASFFFGLLCDFCIKKGYHSLKNARKIYTTIAATGPGICIILASYSGCDTTLAVFWFIFAMTLMGAYYSGMKINALDITPNYAGTTTALVNGIAAVSGIISPYLIGLLTPNIGHDWGYFTMITDLPKYFSDVLKFNIKETGLMSALPYIAMYICSFIFAGLCDFCIKKGWHSISTGRKIYTTVSSSVPALFIILASYSGCDRLQAVGLFIASMAFMGGFYSSVKINAMDIAPNYAGTCSAFVNGIAAISGIITPYLIGLLTPDQTVEQWRIAFWAVFAVLVGTNVVYVIWGSGEQQWWDDVEKYGYPPGWKHGTFKKRPTDTEKKIVHPKHDHSPIAKD</sequence>
<dbReference type="SUPFAM" id="SSF103473">
    <property type="entry name" value="MFS general substrate transporter"/>
    <property type="match status" value="2"/>
</dbReference>
<dbReference type="InterPro" id="IPR050382">
    <property type="entry name" value="MFS_Na/Anion_cotransporter"/>
</dbReference>
<feature type="transmembrane region" description="Helical" evidence="8">
    <location>
        <begin position="147"/>
        <end position="166"/>
    </location>
</feature>
<keyword evidence="3 8" id="KW-0812">Transmembrane</keyword>
<dbReference type="Proteomes" id="UP000053240">
    <property type="component" value="Unassembled WGS sequence"/>
</dbReference>
<dbReference type="STRING" id="76193.A0A0N1IHC6"/>
<evidence type="ECO:0000256" key="7">
    <source>
        <dbReference type="SAM" id="MobiDB-lite"/>
    </source>
</evidence>
<dbReference type="EMBL" id="KQ459645">
    <property type="protein sequence ID" value="KPJ20523.1"/>
    <property type="molecule type" value="Genomic_DNA"/>
</dbReference>
<feature type="transmembrane region" description="Helical" evidence="8">
    <location>
        <begin position="178"/>
        <end position="201"/>
    </location>
</feature>
<accession>A0A0N1IHC6</accession>
<evidence type="ECO:0000256" key="8">
    <source>
        <dbReference type="SAM" id="Phobius"/>
    </source>
</evidence>
<evidence type="ECO:0000313" key="10">
    <source>
        <dbReference type="Proteomes" id="UP000053240"/>
    </source>
</evidence>
<dbReference type="GO" id="GO:0015293">
    <property type="term" value="F:symporter activity"/>
    <property type="evidence" value="ECO:0007669"/>
    <property type="project" value="UniProtKB-KW"/>
</dbReference>
<name>A0A0N1IHC6_PAPMA</name>